<reference evidence="1 2" key="1">
    <citation type="submission" date="2013-08" db="EMBL/GenBank/DDBJ databases">
        <title>Genome sequencing of Lysobacter.</title>
        <authorList>
            <person name="Zhang S."/>
            <person name="Wang G."/>
        </authorList>
    </citation>
    <scope>NUCLEOTIDE SEQUENCE [LARGE SCALE GENOMIC DNA]</scope>
    <source>
        <strain evidence="1 2">GH1-9</strain>
    </source>
</reference>
<sequence>MRVWYANAAARVPLEVPAMRLRDGVLELSDGGARQALYTAVRHVTVEGPGHPVPLALCGGDAMQHVLDVHLEALDVGADADAPTLRLVLMRWVSGASFDLHAGCLTLAP</sequence>
<protein>
    <submittedName>
        <fullName evidence="1">Uncharacterized protein</fullName>
    </submittedName>
</protein>
<evidence type="ECO:0000313" key="2">
    <source>
        <dbReference type="Proteomes" id="UP000029998"/>
    </source>
</evidence>
<comment type="caution">
    <text evidence="1">The sequence shown here is derived from an EMBL/GenBank/DDBJ whole genome shotgun (WGS) entry which is preliminary data.</text>
</comment>
<dbReference type="EMBL" id="AVPU01000005">
    <property type="protein sequence ID" value="KGM55405.1"/>
    <property type="molecule type" value="Genomic_DNA"/>
</dbReference>
<organism evidence="1 2">
    <name type="scientific">Lysobacter daejeonensis GH1-9</name>
    <dbReference type="NCBI Taxonomy" id="1385517"/>
    <lineage>
        <taxon>Bacteria</taxon>
        <taxon>Pseudomonadati</taxon>
        <taxon>Pseudomonadota</taxon>
        <taxon>Gammaproteobacteria</taxon>
        <taxon>Lysobacterales</taxon>
        <taxon>Lysobacteraceae</taxon>
        <taxon>Aerolutibacter</taxon>
    </lineage>
</organism>
<gene>
    <name evidence="1" type="ORF">N800_13800</name>
</gene>
<accession>A0A0A0EYS6</accession>
<evidence type="ECO:0000313" key="1">
    <source>
        <dbReference type="EMBL" id="KGM55405.1"/>
    </source>
</evidence>
<proteinExistence type="predicted"/>
<dbReference type="Proteomes" id="UP000029998">
    <property type="component" value="Unassembled WGS sequence"/>
</dbReference>
<dbReference type="AlphaFoldDB" id="A0A0A0EYS6"/>
<keyword evidence="2" id="KW-1185">Reference proteome</keyword>
<name>A0A0A0EYS6_9GAMM</name>